<feature type="transmembrane region" description="Helical" evidence="1">
    <location>
        <begin position="20"/>
        <end position="38"/>
    </location>
</feature>
<evidence type="ECO:0000256" key="1">
    <source>
        <dbReference type="SAM" id="Phobius"/>
    </source>
</evidence>
<dbReference type="RefSeq" id="WP_307405580.1">
    <property type="nucleotide sequence ID" value="NZ_JAUSUR010000001.1"/>
</dbReference>
<proteinExistence type="predicted"/>
<comment type="caution">
    <text evidence="2">The sequence shown here is derived from an EMBL/GenBank/DDBJ whole genome shotgun (WGS) entry which is preliminary data.</text>
</comment>
<sequence>MKRVIKEQIIFLKGLLRIFLYIFSCIPIMCIVAIWYLGVINTVVELDTPKERNTIVITKEPIKLKSGETGYQFCIDPSQSILTDSKIIFIDIEKTFELLR</sequence>
<dbReference type="Proteomes" id="UP001230220">
    <property type="component" value="Unassembled WGS sequence"/>
</dbReference>
<keyword evidence="1" id="KW-0812">Transmembrane</keyword>
<keyword evidence="1" id="KW-0472">Membrane</keyword>
<accession>A0ABU0DZE8</accession>
<organism evidence="2 3">
    <name type="scientific">Breznakia pachnodae</name>
    <dbReference type="NCBI Taxonomy" id="265178"/>
    <lineage>
        <taxon>Bacteria</taxon>
        <taxon>Bacillati</taxon>
        <taxon>Bacillota</taxon>
        <taxon>Erysipelotrichia</taxon>
        <taxon>Erysipelotrichales</taxon>
        <taxon>Erysipelotrichaceae</taxon>
        <taxon>Breznakia</taxon>
    </lineage>
</organism>
<protein>
    <submittedName>
        <fullName evidence="2">ABC-type amino acid transport system permease subunit</fullName>
    </submittedName>
</protein>
<keyword evidence="3" id="KW-1185">Reference proteome</keyword>
<dbReference type="EMBL" id="JAUSUR010000001">
    <property type="protein sequence ID" value="MDQ0360009.1"/>
    <property type="molecule type" value="Genomic_DNA"/>
</dbReference>
<keyword evidence="1" id="KW-1133">Transmembrane helix</keyword>
<evidence type="ECO:0000313" key="3">
    <source>
        <dbReference type="Proteomes" id="UP001230220"/>
    </source>
</evidence>
<reference evidence="2 3" key="1">
    <citation type="submission" date="2023-07" db="EMBL/GenBank/DDBJ databases">
        <title>Genomic Encyclopedia of Type Strains, Phase IV (KMG-IV): sequencing the most valuable type-strain genomes for metagenomic binning, comparative biology and taxonomic classification.</title>
        <authorList>
            <person name="Goeker M."/>
        </authorList>
    </citation>
    <scope>NUCLEOTIDE SEQUENCE [LARGE SCALE GENOMIC DNA]</scope>
    <source>
        <strain evidence="2 3">DSM 16784</strain>
    </source>
</reference>
<gene>
    <name evidence="2" type="ORF">J2S15_000740</name>
</gene>
<evidence type="ECO:0000313" key="2">
    <source>
        <dbReference type="EMBL" id="MDQ0360009.1"/>
    </source>
</evidence>
<name>A0ABU0DZE8_9FIRM</name>